<comment type="caution">
    <text evidence="2">The sequence shown here is derived from an EMBL/GenBank/DDBJ whole genome shotgun (WGS) entry which is preliminary data.</text>
</comment>
<feature type="domain" description="Ig-like" evidence="1">
    <location>
        <begin position="60"/>
        <end position="168"/>
    </location>
</feature>
<feature type="non-terminal residue" evidence="2">
    <location>
        <position position="213"/>
    </location>
</feature>
<dbReference type="PANTHER" id="PTHR23278:SF19">
    <property type="entry name" value="OBSCURIN"/>
    <property type="match status" value="1"/>
</dbReference>
<keyword evidence="3" id="KW-1185">Reference proteome</keyword>
<organism evidence="2 3">
    <name type="scientific">Homarus americanus</name>
    <name type="common">American lobster</name>
    <dbReference type="NCBI Taxonomy" id="6706"/>
    <lineage>
        <taxon>Eukaryota</taxon>
        <taxon>Metazoa</taxon>
        <taxon>Ecdysozoa</taxon>
        <taxon>Arthropoda</taxon>
        <taxon>Crustacea</taxon>
        <taxon>Multicrustacea</taxon>
        <taxon>Malacostraca</taxon>
        <taxon>Eumalacostraca</taxon>
        <taxon>Eucarida</taxon>
        <taxon>Decapoda</taxon>
        <taxon>Pleocyemata</taxon>
        <taxon>Astacidea</taxon>
        <taxon>Nephropoidea</taxon>
        <taxon>Nephropidae</taxon>
        <taxon>Homarus</taxon>
    </lineage>
</organism>
<protein>
    <recommendedName>
        <fullName evidence="1">Ig-like domain-containing protein</fullName>
    </recommendedName>
</protein>
<evidence type="ECO:0000259" key="1">
    <source>
        <dbReference type="PROSITE" id="PS50835"/>
    </source>
</evidence>
<proteinExistence type="predicted"/>
<dbReference type="InterPro" id="IPR013783">
    <property type="entry name" value="Ig-like_fold"/>
</dbReference>
<accession>A0A8J5N404</accession>
<evidence type="ECO:0000313" key="3">
    <source>
        <dbReference type="Proteomes" id="UP000747542"/>
    </source>
</evidence>
<reference evidence="2" key="1">
    <citation type="journal article" date="2021" name="Sci. Adv.">
        <title>The American lobster genome reveals insights on longevity, neural, and immune adaptations.</title>
        <authorList>
            <person name="Polinski J.M."/>
            <person name="Zimin A.V."/>
            <person name="Clark K.F."/>
            <person name="Kohn A.B."/>
            <person name="Sadowski N."/>
            <person name="Timp W."/>
            <person name="Ptitsyn A."/>
            <person name="Khanna P."/>
            <person name="Romanova D.Y."/>
            <person name="Williams P."/>
            <person name="Greenwood S.J."/>
            <person name="Moroz L.L."/>
            <person name="Walt D.R."/>
            <person name="Bodnar A.G."/>
        </authorList>
    </citation>
    <scope>NUCLEOTIDE SEQUENCE</scope>
    <source>
        <strain evidence="2">GMGI-L3</strain>
    </source>
</reference>
<sequence length="213" mass="23984">MFSFVKPSVPTCPKLALQDQLALDVYFVPMARVNMSEQEGGNVTVQEGICHLHLSPQANPRVYNVTWYYNVNFKGLPVCEEEQRRQYVGVRGGSVSVRCRVRAYPPALTFTWALRRTPEGVRERLESVGRTEGLTGRYTLTRLQEERVQVLCWAKNAIGTQIEPCKFTVYTRGRPGPVAGCKVDNHTASGFTVRCRSGAFRSDQANYTLLVYA</sequence>
<dbReference type="Proteomes" id="UP000747542">
    <property type="component" value="Unassembled WGS sequence"/>
</dbReference>
<dbReference type="EMBL" id="JAHLQT010010243">
    <property type="protein sequence ID" value="KAG7172856.1"/>
    <property type="molecule type" value="Genomic_DNA"/>
</dbReference>
<dbReference type="InterPro" id="IPR007110">
    <property type="entry name" value="Ig-like_dom"/>
</dbReference>
<dbReference type="InterPro" id="IPR036179">
    <property type="entry name" value="Ig-like_dom_sf"/>
</dbReference>
<dbReference type="PROSITE" id="PS50835">
    <property type="entry name" value="IG_LIKE"/>
    <property type="match status" value="1"/>
</dbReference>
<name>A0A8J5N404_HOMAM</name>
<dbReference type="AlphaFoldDB" id="A0A8J5N404"/>
<dbReference type="SUPFAM" id="SSF48726">
    <property type="entry name" value="Immunoglobulin"/>
    <property type="match status" value="1"/>
</dbReference>
<gene>
    <name evidence="2" type="ORF">Hamer_G025091</name>
</gene>
<dbReference type="PANTHER" id="PTHR23278">
    <property type="entry name" value="SIDESTEP PROTEIN"/>
    <property type="match status" value="1"/>
</dbReference>
<dbReference type="Gene3D" id="2.60.40.10">
    <property type="entry name" value="Immunoglobulins"/>
    <property type="match status" value="1"/>
</dbReference>
<evidence type="ECO:0000313" key="2">
    <source>
        <dbReference type="EMBL" id="KAG7172856.1"/>
    </source>
</evidence>